<dbReference type="AlphaFoldDB" id="A0A1Y1X298"/>
<feature type="domain" description="Helicase C-terminal" evidence="7">
    <location>
        <begin position="630"/>
        <end position="790"/>
    </location>
</feature>
<dbReference type="InterPro" id="IPR001650">
    <property type="entry name" value="Helicase_C-like"/>
</dbReference>
<dbReference type="CDD" id="cd18004">
    <property type="entry name" value="DEXHc_RAD54"/>
    <property type="match status" value="1"/>
</dbReference>
<dbReference type="GO" id="GO:0015616">
    <property type="term" value="F:DNA translocase activity"/>
    <property type="evidence" value="ECO:0007669"/>
    <property type="project" value="TreeGrafter"/>
</dbReference>
<organism evidence="8 9">
    <name type="scientific">Anaeromyces robustus</name>
    <dbReference type="NCBI Taxonomy" id="1754192"/>
    <lineage>
        <taxon>Eukaryota</taxon>
        <taxon>Fungi</taxon>
        <taxon>Fungi incertae sedis</taxon>
        <taxon>Chytridiomycota</taxon>
        <taxon>Chytridiomycota incertae sedis</taxon>
        <taxon>Neocallimastigomycetes</taxon>
        <taxon>Neocallimastigales</taxon>
        <taxon>Neocallimastigaceae</taxon>
        <taxon>Anaeromyces</taxon>
    </lineage>
</organism>
<reference evidence="8 9" key="2">
    <citation type="submission" date="2016-08" db="EMBL/GenBank/DDBJ databases">
        <title>Pervasive Adenine N6-methylation of Active Genes in Fungi.</title>
        <authorList>
            <consortium name="DOE Joint Genome Institute"/>
            <person name="Mondo S.J."/>
            <person name="Dannebaum R.O."/>
            <person name="Kuo R.C."/>
            <person name="Labutti K."/>
            <person name="Haridas S."/>
            <person name="Kuo A."/>
            <person name="Salamov A."/>
            <person name="Ahrendt S.R."/>
            <person name="Lipzen A."/>
            <person name="Sullivan W."/>
            <person name="Andreopoulos W.B."/>
            <person name="Clum A."/>
            <person name="Lindquist E."/>
            <person name="Daum C."/>
            <person name="Ramamoorthy G.K."/>
            <person name="Gryganskyi A."/>
            <person name="Culley D."/>
            <person name="Magnuson J.K."/>
            <person name="James T.Y."/>
            <person name="O'Malley M.A."/>
            <person name="Stajich J.E."/>
            <person name="Spatafora J.W."/>
            <person name="Visel A."/>
            <person name="Grigoriev I.V."/>
        </authorList>
    </citation>
    <scope>NUCLEOTIDE SEQUENCE [LARGE SCALE GENOMIC DNA]</scope>
    <source>
        <strain evidence="8 9">S4</strain>
    </source>
</reference>
<dbReference type="Gene3D" id="1.20.120.850">
    <property type="entry name" value="SWI2/SNF2 ATPases, N-terminal domain"/>
    <property type="match status" value="1"/>
</dbReference>
<dbReference type="InterPro" id="IPR038718">
    <property type="entry name" value="SNF2-like_sf"/>
</dbReference>
<dbReference type="PROSITE" id="PS51194">
    <property type="entry name" value="HELICASE_CTER"/>
    <property type="match status" value="1"/>
</dbReference>
<gene>
    <name evidence="8" type="ORF">BCR32DRAFT_28972</name>
</gene>
<dbReference type="Proteomes" id="UP000193944">
    <property type="component" value="Unassembled WGS sequence"/>
</dbReference>
<evidence type="ECO:0000313" key="9">
    <source>
        <dbReference type="Proteomes" id="UP000193944"/>
    </source>
</evidence>
<dbReference type="PANTHER" id="PTHR45629:SF7">
    <property type="entry name" value="DNA EXCISION REPAIR PROTEIN ERCC-6-RELATED"/>
    <property type="match status" value="1"/>
</dbReference>
<evidence type="ECO:0000256" key="2">
    <source>
        <dbReference type="ARBA" id="ARBA00022801"/>
    </source>
</evidence>
<keyword evidence="2" id="KW-0378">Hydrolase</keyword>
<reference evidence="8 9" key="1">
    <citation type="submission" date="2016-08" db="EMBL/GenBank/DDBJ databases">
        <title>A Parts List for Fungal Cellulosomes Revealed by Comparative Genomics.</title>
        <authorList>
            <consortium name="DOE Joint Genome Institute"/>
            <person name="Haitjema C.H."/>
            <person name="Gilmore S.P."/>
            <person name="Henske J.K."/>
            <person name="Solomon K.V."/>
            <person name="De Groot R."/>
            <person name="Kuo A."/>
            <person name="Mondo S.J."/>
            <person name="Salamov A.A."/>
            <person name="Labutti K."/>
            <person name="Zhao Z."/>
            <person name="Chiniquy J."/>
            <person name="Barry K."/>
            <person name="Brewer H.M."/>
            <person name="Purvine S.O."/>
            <person name="Wright A.T."/>
            <person name="Boxma B."/>
            <person name="Van Alen T."/>
            <person name="Hackstein J.H."/>
            <person name="Baker S.E."/>
            <person name="Grigoriev I.V."/>
            <person name="O'Malley M.A."/>
        </authorList>
    </citation>
    <scope>NUCLEOTIDE SEQUENCE [LARGE SCALE GENOMIC DNA]</scope>
    <source>
        <strain evidence="8 9">S4</strain>
    </source>
</reference>
<dbReference type="SMART" id="SM00487">
    <property type="entry name" value="DEXDc"/>
    <property type="match status" value="1"/>
</dbReference>
<feature type="region of interest" description="Disordered" evidence="5">
    <location>
        <begin position="832"/>
        <end position="865"/>
    </location>
</feature>
<dbReference type="GO" id="GO:0004386">
    <property type="term" value="F:helicase activity"/>
    <property type="evidence" value="ECO:0007669"/>
    <property type="project" value="UniProtKB-KW"/>
</dbReference>
<dbReference type="STRING" id="1754192.A0A1Y1X298"/>
<dbReference type="SUPFAM" id="SSF52540">
    <property type="entry name" value="P-loop containing nucleoside triphosphate hydrolases"/>
    <property type="match status" value="2"/>
</dbReference>
<proteinExistence type="predicted"/>
<dbReference type="GO" id="GO:0000724">
    <property type="term" value="P:double-strand break repair via homologous recombination"/>
    <property type="evidence" value="ECO:0007669"/>
    <property type="project" value="TreeGrafter"/>
</dbReference>
<dbReference type="Pfam" id="PF00271">
    <property type="entry name" value="Helicase_C"/>
    <property type="match status" value="1"/>
</dbReference>
<dbReference type="EMBL" id="MCFG01000160">
    <property type="protein sequence ID" value="ORX79931.1"/>
    <property type="molecule type" value="Genomic_DNA"/>
</dbReference>
<dbReference type="OrthoDB" id="413460at2759"/>
<evidence type="ECO:0000256" key="4">
    <source>
        <dbReference type="ARBA" id="ARBA00022840"/>
    </source>
</evidence>
<evidence type="ECO:0000313" key="8">
    <source>
        <dbReference type="EMBL" id="ORX79931.1"/>
    </source>
</evidence>
<evidence type="ECO:0000256" key="5">
    <source>
        <dbReference type="SAM" id="MobiDB-lite"/>
    </source>
</evidence>
<sequence>MRRSLAPSQRNKNLLKFKSPLSTNRLNSNSNKTLTTLKSTNNISNLKSKLFEIPKNDEVKENNGSEENKILNNNNDIAPPAKKIKLGTLNNKRPLLAKKTTPLTINKEKIKNEEENKENSERKLYFNVVWRKKTNKKNKTWEGDGILIVNGKSLLLKDEDGKDIAKGQDRNKSLDEGVTLYLGQKEFEIMSELDEKQYTSGRCFLKISDNISNITAPPVVFQNKFKCPLTSKNPIKKKNIIPVPKYSIDSENALLMPRPSPEYCKLHNPRNRPIIDVVVDPILTNVLRPHQREGIVFLYECIMGMKNYNGNGCILADEMGLGKTIQTISLIWTLLKQTPFYGDKSIIQKALIICPASLVMNWKKEFNKWIGDERIKVLIVESKKDILTITLGRIYSVIIIGYEKLRSLYEDLAKVSFDIIICDEGHRLKSAQIKTALAIKSLNIPKRIILSGTPIQNDMGEYYSMVDFVNPGILGSLQSFKKIFETPIVESRQPKCSREAKLLGEERSNELTRITGMFILRRTAEINSKYLPPKEEIIIFCRPTDIQVKMYNKVLDSPIIRKCIYNTENRDSTSHLQCIIALKKICNTPLLVYRKALESSNDPFYQDLDEYFEDDRLKVFTPEISGKFIVLLKLLESIHTQTNEKVVLISNYTQTLDIYEEMCKIKNYTFIRLDGKTPSHKRQEYIDTFNKNKNYFIFLLSSKSGGQGLNLVGASRLILFDIDWNPSVDIQAMARIWRDGQTRKVYIYRLLTSGTIEESIYQRQITKVSLSDNLIDEKNSTNKFTMDELKDLFTFHDSKCYTHDLLNCQCENGSYDNSSIYNKYDDDDDDDSLDGFIVHDDDEEKEKDYENEDEIENENEDMNEKDENENIIDELDQFNAFNDENNTDFLEIDTLDTEINNYESTMFGKKITARKNKNKSKNNVINQRKSKINNNKIDNHNMDELKNEWNHYLIDPIILKPYEKKIKEIETTILSTTISSQNENNLENNNTNENEKEKEKELKSISDQKIAKELLNDPSFTLPFQSLNDKILKNIIVEEGIDCLKNQKDNAIDFIFSREFKN</sequence>
<dbReference type="Gene3D" id="3.40.50.10810">
    <property type="entry name" value="Tandem AAA-ATPase domain"/>
    <property type="match status" value="1"/>
</dbReference>
<dbReference type="InterPro" id="IPR027417">
    <property type="entry name" value="P-loop_NTPase"/>
</dbReference>
<dbReference type="InterPro" id="IPR050496">
    <property type="entry name" value="SNF2_RAD54_helicase_repair"/>
</dbReference>
<accession>A0A1Y1X298</accession>
<dbReference type="InterPro" id="IPR014001">
    <property type="entry name" value="Helicase_ATP-bd"/>
</dbReference>
<keyword evidence="1" id="KW-0547">Nucleotide-binding</keyword>
<dbReference type="FunFam" id="3.40.50.10810:FF:000020">
    <property type="entry name" value="DNA repair and recombination protein RAD54B"/>
    <property type="match status" value="1"/>
</dbReference>
<evidence type="ECO:0008006" key="10">
    <source>
        <dbReference type="Google" id="ProtNLM"/>
    </source>
</evidence>
<dbReference type="FunFam" id="3.40.50.300:FF:000332">
    <property type="entry name" value="DNA repair and recombination protein RAD54-like"/>
    <property type="match status" value="1"/>
</dbReference>
<keyword evidence="3" id="KW-0347">Helicase</keyword>
<keyword evidence="9" id="KW-1185">Reference proteome</keyword>
<comment type="caution">
    <text evidence="8">The sequence shown here is derived from an EMBL/GenBank/DDBJ whole genome shotgun (WGS) entry which is preliminary data.</text>
</comment>
<dbReference type="Gene3D" id="3.40.50.300">
    <property type="entry name" value="P-loop containing nucleotide triphosphate hydrolases"/>
    <property type="match status" value="1"/>
</dbReference>
<keyword evidence="4" id="KW-0067">ATP-binding</keyword>
<feature type="domain" description="Helicase ATP-binding" evidence="6">
    <location>
        <begin position="304"/>
        <end position="472"/>
    </location>
</feature>
<dbReference type="InterPro" id="IPR049730">
    <property type="entry name" value="SNF2/RAD54-like_C"/>
</dbReference>
<dbReference type="GO" id="GO:0005524">
    <property type="term" value="F:ATP binding"/>
    <property type="evidence" value="ECO:0007669"/>
    <property type="project" value="UniProtKB-KW"/>
</dbReference>
<protein>
    <recommendedName>
        <fullName evidence="10">DNA repair and recombination protein RAD54B</fullName>
    </recommendedName>
</protein>
<dbReference type="PANTHER" id="PTHR45629">
    <property type="entry name" value="SNF2/RAD54 FAMILY MEMBER"/>
    <property type="match status" value="1"/>
</dbReference>
<feature type="compositionally biased region" description="Acidic residues" evidence="5">
    <location>
        <begin position="840"/>
        <end position="865"/>
    </location>
</feature>
<dbReference type="GO" id="GO:0016787">
    <property type="term" value="F:hydrolase activity"/>
    <property type="evidence" value="ECO:0007669"/>
    <property type="project" value="UniProtKB-KW"/>
</dbReference>
<name>A0A1Y1X298_9FUNG</name>
<dbReference type="Pfam" id="PF00176">
    <property type="entry name" value="SNF2-rel_dom"/>
    <property type="match status" value="1"/>
</dbReference>
<dbReference type="SMART" id="SM00490">
    <property type="entry name" value="HELICc"/>
    <property type="match status" value="1"/>
</dbReference>
<dbReference type="GO" id="GO:0005634">
    <property type="term" value="C:nucleus"/>
    <property type="evidence" value="ECO:0007669"/>
    <property type="project" value="TreeGrafter"/>
</dbReference>
<dbReference type="GO" id="GO:0007131">
    <property type="term" value="P:reciprocal meiotic recombination"/>
    <property type="evidence" value="ECO:0007669"/>
    <property type="project" value="TreeGrafter"/>
</dbReference>
<dbReference type="PROSITE" id="PS51192">
    <property type="entry name" value="HELICASE_ATP_BIND_1"/>
    <property type="match status" value="1"/>
</dbReference>
<dbReference type="InterPro" id="IPR000330">
    <property type="entry name" value="SNF2_N"/>
</dbReference>
<evidence type="ECO:0000256" key="3">
    <source>
        <dbReference type="ARBA" id="ARBA00022806"/>
    </source>
</evidence>
<evidence type="ECO:0000256" key="1">
    <source>
        <dbReference type="ARBA" id="ARBA00022741"/>
    </source>
</evidence>
<dbReference type="CDD" id="cd18793">
    <property type="entry name" value="SF2_C_SNF"/>
    <property type="match status" value="1"/>
</dbReference>
<evidence type="ECO:0000259" key="6">
    <source>
        <dbReference type="PROSITE" id="PS51192"/>
    </source>
</evidence>
<evidence type="ECO:0000259" key="7">
    <source>
        <dbReference type="PROSITE" id="PS51194"/>
    </source>
</evidence>